<dbReference type="InterPro" id="IPR050312">
    <property type="entry name" value="IolE/XylAMocC-like"/>
</dbReference>
<organism evidence="2 3">
    <name type="scientific">Erwinia amylovora NBRC 12687 = CFBP 1232</name>
    <dbReference type="NCBI Taxonomy" id="1219359"/>
    <lineage>
        <taxon>Bacteria</taxon>
        <taxon>Pseudomonadati</taxon>
        <taxon>Pseudomonadota</taxon>
        <taxon>Gammaproteobacteria</taxon>
        <taxon>Enterobacterales</taxon>
        <taxon>Erwiniaceae</taxon>
        <taxon>Erwinia</taxon>
    </lineage>
</organism>
<dbReference type="PANTHER" id="PTHR12110:SF21">
    <property type="entry name" value="XYLOSE ISOMERASE-LIKE TIM BARREL DOMAIN-CONTAINING PROTEIN"/>
    <property type="match status" value="1"/>
</dbReference>
<protein>
    <submittedName>
        <fullName evidence="2">4-hydroxyphenylpyruvate dioxygenase</fullName>
        <ecNumber evidence="2">1.13.11.27</ecNumber>
    </submittedName>
</protein>
<dbReference type="AlphaFoldDB" id="A0A831EK24"/>
<reference evidence="2 3" key="1">
    <citation type="submission" date="2012-11" db="EMBL/GenBank/DDBJ databases">
        <authorList>
            <person name="Linke B."/>
        </authorList>
    </citation>
    <scope>NUCLEOTIDE SEQUENCE [LARGE SCALE GENOMIC DNA]</scope>
    <source>
        <strain evidence="3">CFBP 1232</strain>
    </source>
</reference>
<dbReference type="Gene3D" id="3.20.20.150">
    <property type="entry name" value="Divalent-metal-dependent TIM barrel enzymes"/>
    <property type="match status" value="1"/>
</dbReference>
<keyword evidence="2" id="KW-0223">Dioxygenase</keyword>
<sequence>MLSGNPLFINTILLGGSSEEKLRAASAAGFQQVELWQQDVAAAPAGAGGLADLCSRLALSLTDYQVLMDFDGAPDAMRHHKRDEALEMISTAQRLGATTLLVPASTDPECCQQRTEEDLRWLVQQAAHHNLRVAYEAMAWSQHINNIAAAWQLVKRIDAPNLGLVVDAFHIFVLQRTLADLEGIPADKIFLVQLSDLNTRPDAQRLKEVARHDRLLPGEGHFPLRALLQHLQHIEYRGPIGLEVFNDRLHQADADITAKAAMAALCQLISSA</sequence>
<dbReference type="PANTHER" id="PTHR12110">
    <property type="entry name" value="HYDROXYPYRUVATE ISOMERASE"/>
    <property type="match status" value="1"/>
</dbReference>
<dbReference type="SUPFAM" id="SSF51658">
    <property type="entry name" value="Xylose isomerase-like"/>
    <property type="match status" value="1"/>
</dbReference>
<dbReference type="GeneID" id="97606278"/>
<accession>A0A831EK24</accession>
<dbReference type="InterPro" id="IPR036237">
    <property type="entry name" value="Xyl_isomerase-like_sf"/>
</dbReference>
<dbReference type="InterPro" id="IPR013022">
    <property type="entry name" value="Xyl_isomerase-like_TIM-brl"/>
</dbReference>
<evidence type="ECO:0000313" key="3">
    <source>
        <dbReference type="Proteomes" id="UP000013111"/>
    </source>
</evidence>
<feature type="domain" description="Xylose isomerase-like TIM barrel" evidence="1">
    <location>
        <begin position="22"/>
        <end position="255"/>
    </location>
</feature>
<dbReference type="RefSeq" id="WP_004157921.1">
    <property type="nucleotide sequence ID" value="NZ_BAYW01000003.1"/>
</dbReference>
<gene>
    <name evidence="2" type="ORF">BN437_2108</name>
</gene>
<evidence type="ECO:0000259" key="1">
    <source>
        <dbReference type="Pfam" id="PF01261"/>
    </source>
</evidence>
<name>A0A831EK24_ERWAM</name>
<dbReference type="Proteomes" id="UP000013111">
    <property type="component" value="Unassembled WGS sequence"/>
</dbReference>
<keyword evidence="2" id="KW-0670">Pyruvate</keyword>
<dbReference type="Pfam" id="PF01261">
    <property type="entry name" value="AP_endonuc_2"/>
    <property type="match status" value="1"/>
</dbReference>
<evidence type="ECO:0000313" key="2">
    <source>
        <dbReference type="EMBL" id="CCO94035.1"/>
    </source>
</evidence>
<proteinExistence type="predicted"/>
<dbReference type="EMBL" id="CAPB01000021">
    <property type="protein sequence ID" value="CCO94035.1"/>
    <property type="molecule type" value="Genomic_DNA"/>
</dbReference>
<comment type="caution">
    <text evidence="2">The sequence shown here is derived from an EMBL/GenBank/DDBJ whole genome shotgun (WGS) entry which is preliminary data.</text>
</comment>
<reference evidence="2 3" key="2">
    <citation type="submission" date="2013-04" db="EMBL/GenBank/DDBJ databases">
        <title>Comparative genomics of 12 strains of Erwinia amylovora identifies a pan-genome with a large conserved core and provides insights into host specificity.</title>
        <authorList>
            <person name="Mann R.A."/>
            <person name="Smits T.H.M."/>
            <person name="Buehlmann A."/>
            <person name="Blom J."/>
            <person name="Goesmann A."/>
            <person name="Frey J.E."/>
            <person name="Plummer K.M."/>
            <person name="Beer S.V."/>
            <person name="Luck J."/>
            <person name="Duffy B."/>
            <person name="Rodoni B."/>
        </authorList>
    </citation>
    <scope>NUCLEOTIDE SEQUENCE [LARGE SCALE GENOMIC DNA]</scope>
    <source>
        <strain evidence="3">CFBP 1232</strain>
    </source>
</reference>
<dbReference type="GO" id="GO:0003868">
    <property type="term" value="F:4-hydroxyphenylpyruvate dioxygenase activity"/>
    <property type="evidence" value="ECO:0007669"/>
    <property type="project" value="UniProtKB-EC"/>
</dbReference>
<dbReference type="EC" id="1.13.11.27" evidence="2"/>
<keyword evidence="2" id="KW-0560">Oxidoreductase</keyword>